<dbReference type="Gene3D" id="3.30.420.40">
    <property type="match status" value="2"/>
</dbReference>
<dbReference type="InterPro" id="IPR003696">
    <property type="entry name" value="Carbtransf_dom"/>
</dbReference>
<evidence type="ECO:0000256" key="1">
    <source>
        <dbReference type="ARBA" id="ARBA00006129"/>
    </source>
</evidence>
<feature type="region of interest" description="Disordered" evidence="2">
    <location>
        <begin position="87"/>
        <end position="109"/>
    </location>
</feature>
<comment type="similarity">
    <text evidence="1">Belongs to the NodU/CmcH family.</text>
</comment>
<organism evidence="5">
    <name type="scientific">Candidatus Kentrum sp. TC</name>
    <dbReference type="NCBI Taxonomy" id="2126339"/>
    <lineage>
        <taxon>Bacteria</taxon>
        <taxon>Pseudomonadati</taxon>
        <taxon>Pseudomonadota</taxon>
        <taxon>Gammaproteobacteria</taxon>
        <taxon>Candidatus Kentrum</taxon>
    </lineage>
</organism>
<dbReference type="PANTHER" id="PTHR34847">
    <property type="entry name" value="NODULATION PROTEIN U"/>
    <property type="match status" value="1"/>
</dbReference>
<dbReference type="Pfam" id="PF16861">
    <property type="entry name" value="Carbam_trans_C"/>
    <property type="match status" value="1"/>
</dbReference>
<dbReference type="AlphaFoldDB" id="A0A450YQH1"/>
<dbReference type="InterPro" id="IPR038152">
    <property type="entry name" value="Carbam_trans_C_sf"/>
</dbReference>
<gene>
    <name evidence="5" type="ORF">BECKTC1821D_GA0114238_101821</name>
</gene>
<dbReference type="InterPro" id="IPR043129">
    <property type="entry name" value="ATPase_NBD"/>
</dbReference>
<proteinExistence type="inferred from homology"/>
<dbReference type="EMBL" id="CAADFS010000018">
    <property type="protein sequence ID" value="VFK43765.1"/>
    <property type="molecule type" value="Genomic_DNA"/>
</dbReference>
<reference evidence="5" key="1">
    <citation type="submission" date="2019-02" db="EMBL/GenBank/DDBJ databases">
        <authorList>
            <person name="Gruber-Vodicka R. H."/>
            <person name="Seah K. B. B."/>
        </authorList>
    </citation>
    <scope>NUCLEOTIDE SEQUENCE</scope>
    <source>
        <strain evidence="5">BECK_BZ123</strain>
    </source>
</reference>
<dbReference type="CDD" id="cd24098">
    <property type="entry name" value="ASKHA_NBD_TobZ_N"/>
    <property type="match status" value="1"/>
</dbReference>
<dbReference type="InterPro" id="IPR051338">
    <property type="entry name" value="NodU/CmcH_Carbamoyltrnsfr"/>
</dbReference>
<dbReference type="GO" id="GO:0016740">
    <property type="term" value="F:transferase activity"/>
    <property type="evidence" value="ECO:0007669"/>
    <property type="project" value="UniProtKB-KW"/>
</dbReference>
<feature type="domain" description="Carbamoyltransferase C-terminal" evidence="4">
    <location>
        <begin position="407"/>
        <end position="577"/>
    </location>
</feature>
<evidence type="ECO:0000259" key="4">
    <source>
        <dbReference type="Pfam" id="PF16861"/>
    </source>
</evidence>
<dbReference type="InterPro" id="IPR031730">
    <property type="entry name" value="Carbam_trans_C"/>
</dbReference>
<keyword evidence="5" id="KW-0808">Transferase</keyword>
<dbReference type="SUPFAM" id="SSF53067">
    <property type="entry name" value="Actin-like ATPase domain"/>
    <property type="match status" value="1"/>
</dbReference>
<evidence type="ECO:0000259" key="3">
    <source>
        <dbReference type="Pfam" id="PF02543"/>
    </source>
</evidence>
<dbReference type="PANTHER" id="PTHR34847:SF1">
    <property type="entry name" value="NODULATION PROTEIN U"/>
    <property type="match status" value="1"/>
</dbReference>
<dbReference type="Pfam" id="PF02543">
    <property type="entry name" value="Carbam_trans_N"/>
    <property type="match status" value="1"/>
</dbReference>
<name>A0A450YQH1_9GAMM</name>
<accession>A0A450YQH1</accession>
<dbReference type="Gene3D" id="3.90.870.20">
    <property type="entry name" value="Carbamoyltransferase, C-terminal domain"/>
    <property type="match status" value="1"/>
</dbReference>
<evidence type="ECO:0000256" key="2">
    <source>
        <dbReference type="SAM" id="MobiDB-lite"/>
    </source>
</evidence>
<feature type="domain" description="Carbamoyltransferase" evidence="3">
    <location>
        <begin position="6"/>
        <end position="355"/>
    </location>
</feature>
<evidence type="ECO:0000313" key="5">
    <source>
        <dbReference type="EMBL" id="VFK43765.1"/>
    </source>
</evidence>
<protein>
    <submittedName>
        <fullName evidence="5">Carbamoyltransferase</fullName>
    </submittedName>
</protein>
<sequence>MTQKLILGLNAAYHESSAALWGKGRILAAAEEERFNRIRHGKPTRVNTAGELPLRAIRACLRRAGVSAADVDVIVYAFHPRLRRRVHPRPEDRGHNLETNNYGTPEGERRMARGCLSAPELLGRHIHPAWRSRTRFLPHHLAHGASGVLAMPTEAERRAFLTVDGIGEIESARWGEWNGRLRTRSRLIYPHSLGFLWERITQYLGYRPLYDEAKIMALAAYGDPDRYQAVFSRFASTTSESPLRLDNQWLRFRETSPDGMVALFGRPILSRKPNSDKEEHHQRDLAATLQSFTNDAVRNMGQHLRMHTKANHLGLAGGVALNCVAMYALASTGLFESLWVQPATNDAGTALGAALWWAVHREGARPWQMEHPYLGPEIDNEATLTELSRNNARVVWSRPFEPPKKAAEELAAGKVIGWVRGPMEFGPRALGNRSLLAHPGLPGIRDRINRIKGREWFRPLAVSVMDEAADRWFDIPESARMATRNMNLAVPGRALAREKTPKAPHVDGSCRIQTVAGENPGFRRLLREFQGLTELPLVINTSFNLGQPMVANAKDAIDTFLRMKDVFSLYLGDYRIERHP</sequence>